<evidence type="ECO:0000256" key="1">
    <source>
        <dbReference type="SAM" id="Phobius"/>
    </source>
</evidence>
<keyword evidence="1" id="KW-1133">Transmembrane helix</keyword>
<dbReference type="EMBL" id="CP126221">
    <property type="protein sequence ID" value="WIA22137.1"/>
    <property type="molecule type" value="Genomic_DNA"/>
</dbReference>
<evidence type="ECO:0000313" key="3">
    <source>
        <dbReference type="Proteomes" id="UP001244341"/>
    </source>
</evidence>
<keyword evidence="1" id="KW-0812">Transmembrane</keyword>
<organism evidence="2 3">
    <name type="scientific">Tetradesmus obliquus</name>
    <name type="common">Green alga</name>
    <name type="synonym">Acutodesmus obliquus</name>
    <dbReference type="NCBI Taxonomy" id="3088"/>
    <lineage>
        <taxon>Eukaryota</taxon>
        <taxon>Viridiplantae</taxon>
        <taxon>Chlorophyta</taxon>
        <taxon>core chlorophytes</taxon>
        <taxon>Chlorophyceae</taxon>
        <taxon>CS clade</taxon>
        <taxon>Sphaeropleales</taxon>
        <taxon>Scenedesmaceae</taxon>
        <taxon>Tetradesmus</taxon>
    </lineage>
</organism>
<reference evidence="2 3" key="1">
    <citation type="submission" date="2023-05" db="EMBL/GenBank/DDBJ databases">
        <title>A 100% complete, gapless, phased diploid assembly of the Scenedesmus obliquus UTEX 3031 genome.</title>
        <authorList>
            <person name="Biondi T.C."/>
            <person name="Hanschen E.R."/>
            <person name="Kwon T."/>
            <person name="Eng W."/>
            <person name="Kruse C.P.S."/>
            <person name="Koehler S.I."/>
            <person name="Kunde Y."/>
            <person name="Gleasner C.D."/>
            <person name="You Mak K.T."/>
            <person name="Polle J."/>
            <person name="Hovde B.T."/>
            <person name="Starkenburg S.R."/>
        </authorList>
    </citation>
    <scope>NUCLEOTIDE SEQUENCE [LARGE SCALE GENOMIC DNA]</scope>
    <source>
        <strain evidence="2 3">DOE0152z</strain>
    </source>
</reference>
<evidence type="ECO:0000313" key="2">
    <source>
        <dbReference type="EMBL" id="WIA22137.1"/>
    </source>
</evidence>
<protein>
    <submittedName>
        <fullName evidence="2">Uncharacterized protein</fullName>
    </submittedName>
</protein>
<accession>A0ABY8ULK5</accession>
<feature type="transmembrane region" description="Helical" evidence="1">
    <location>
        <begin position="21"/>
        <end position="43"/>
    </location>
</feature>
<keyword evidence="3" id="KW-1185">Reference proteome</keyword>
<dbReference type="InterPro" id="IPR038538">
    <property type="entry name" value="MTERF_sf"/>
</dbReference>
<keyword evidence="1" id="KW-0472">Membrane</keyword>
<name>A0ABY8ULK5_TETOB</name>
<gene>
    <name evidence="2" type="ORF">OEZ85_004474</name>
</gene>
<dbReference type="Gene3D" id="1.25.70.10">
    <property type="entry name" value="Transcription termination factor 3, mitochondrial"/>
    <property type="match status" value="1"/>
</dbReference>
<sequence length="283" mass="30826">MRRNYRYHLAGISSSELERQVLAACYAAGVAGAASGLVLQHVANRRVSAHPQSLPLFLAAYKRLEAQYEAHVAQEWLRRAPPIIRSADEVPLRLQQLSQLMGGADQQAVLALTRRCPMVLGVEAGLMAPRLDGLCKLLQRPVETEGSLILQAAPALLAMDPGTLAVKVQRLELLAQKHPKWAEAYARCPSKGRAVLLTYSLKRQMRLVFLAQQGLQEKQDRHGGTCCLSMSTIMAWSEEKMQQLHPQYAAWYSKHAAAAVEAETAARAAAAAGAEGRGQGACN</sequence>
<dbReference type="Proteomes" id="UP001244341">
    <property type="component" value="Chromosome 14b"/>
</dbReference>
<proteinExistence type="predicted"/>